<protein>
    <recommendedName>
        <fullName evidence="5">8-amino-7-oxononanoate synthase</fullName>
        <ecNumber evidence="5">2.3.1.47</ecNumber>
    </recommendedName>
    <alternativeName>
        <fullName evidence="9">7-keto-8-amino-pelargonic acid synthase</fullName>
    </alternativeName>
    <alternativeName>
        <fullName evidence="10">8-amino-7-ketopelargonate synthase</fullName>
    </alternativeName>
</protein>
<evidence type="ECO:0000256" key="3">
    <source>
        <dbReference type="ARBA" id="ARBA00010008"/>
    </source>
</evidence>
<feature type="domain" description="Aminotransferase class I/classII large" evidence="13">
    <location>
        <begin position="37"/>
        <end position="372"/>
    </location>
</feature>
<dbReference type="Gene3D" id="3.90.1150.10">
    <property type="entry name" value="Aspartate Aminotransferase, domain 1"/>
    <property type="match status" value="1"/>
</dbReference>
<keyword evidence="7" id="KW-0093">Biotin biosynthesis</keyword>
<dbReference type="InterPro" id="IPR015422">
    <property type="entry name" value="PyrdxlP-dep_Trfase_small"/>
</dbReference>
<dbReference type="InterPro" id="IPR015424">
    <property type="entry name" value="PyrdxlP-dep_Trfase"/>
</dbReference>
<evidence type="ECO:0000256" key="10">
    <source>
        <dbReference type="ARBA" id="ARBA00033381"/>
    </source>
</evidence>
<dbReference type="GO" id="GO:0008710">
    <property type="term" value="F:8-amino-7-oxononanoate synthase activity"/>
    <property type="evidence" value="ECO:0007669"/>
    <property type="project" value="UniProtKB-EC"/>
</dbReference>
<dbReference type="Pfam" id="PF00155">
    <property type="entry name" value="Aminotran_1_2"/>
    <property type="match status" value="1"/>
</dbReference>
<dbReference type="Proteomes" id="UP000616724">
    <property type="component" value="Unassembled WGS sequence"/>
</dbReference>
<evidence type="ECO:0000256" key="9">
    <source>
        <dbReference type="ARBA" id="ARBA00032610"/>
    </source>
</evidence>
<sequence length="384" mass="39296">MEQTPDPLARLRAAALKREAAGLRRTLRPRTPDDDGLVDLASNDYLGLARDARLAEAAAEATRIWGTGSTGSRLVTGSTELHARLEDALCAFTGARSALVFSSGYLANLAAVAALGSGALVVSEAGNHASIVDACRLSRSRVVVTPHKDVTAVEKALADRSEEHAIVVTDAVFSVDGDLAPIEELHAAAVRQGALLIVDEAHAIGVIGEDGRGAVHAAGLAGEPAIVRTVTLSKSLGAQGGAVLGAPEVTETLVDTGRSFIFDTGLAPGSVAAALAAVDILRTQPELPGSVRSRARELASMARDLGLETGEPAGAVVPVVLGPPEAALRAAAICAEHGVRAGCFRPPSVPVGRSCLRLTARANLSSDDLAVIRGALTAVAKMKR</sequence>
<keyword evidence="8 12" id="KW-0663">Pyridoxal phosphate</keyword>
<evidence type="ECO:0000256" key="4">
    <source>
        <dbReference type="ARBA" id="ARBA00011738"/>
    </source>
</evidence>
<comment type="similarity">
    <text evidence="3">Belongs to the class-II pyridoxal-phosphate-dependent aminotransferase family. BioF subfamily.</text>
</comment>
<dbReference type="PANTHER" id="PTHR13693:SF100">
    <property type="entry name" value="8-AMINO-7-OXONONANOATE SYNTHASE"/>
    <property type="match status" value="1"/>
</dbReference>
<dbReference type="InterPro" id="IPR050087">
    <property type="entry name" value="AON_synthase_class-II"/>
</dbReference>
<evidence type="ECO:0000313" key="14">
    <source>
        <dbReference type="EMBL" id="GIH80600.1"/>
    </source>
</evidence>
<accession>A0A8J3W949</accession>
<name>A0A8J3W949_9ACTN</name>
<dbReference type="EC" id="2.3.1.47" evidence="5"/>
<evidence type="ECO:0000256" key="6">
    <source>
        <dbReference type="ARBA" id="ARBA00022679"/>
    </source>
</evidence>
<keyword evidence="15" id="KW-1185">Reference proteome</keyword>
<dbReference type="InterPro" id="IPR015421">
    <property type="entry name" value="PyrdxlP-dep_Trfase_major"/>
</dbReference>
<comment type="caution">
    <text evidence="14">The sequence shown here is derived from an EMBL/GenBank/DDBJ whole genome shotgun (WGS) entry which is preliminary data.</text>
</comment>
<comment type="subunit">
    <text evidence="4">Homodimer.</text>
</comment>
<dbReference type="Gene3D" id="3.40.640.10">
    <property type="entry name" value="Type I PLP-dependent aspartate aminotransferase-like (Major domain)"/>
    <property type="match status" value="1"/>
</dbReference>
<evidence type="ECO:0000256" key="11">
    <source>
        <dbReference type="ARBA" id="ARBA00047715"/>
    </source>
</evidence>
<evidence type="ECO:0000256" key="2">
    <source>
        <dbReference type="ARBA" id="ARBA00004746"/>
    </source>
</evidence>
<evidence type="ECO:0000313" key="15">
    <source>
        <dbReference type="Proteomes" id="UP000616724"/>
    </source>
</evidence>
<keyword evidence="6" id="KW-0808">Transferase</keyword>
<reference evidence="14 15" key="1">
    <citation type="submission" date="2021-01" db="EMBL/GenBank/DDBJ databases">
        <title>Whole genome shotgun sequence of Planobispora longispora NBRC 13918.</title>
        <authorList>
            <person name="Komaki H."/>
            <person name="Tamura T."/>
        </authorList>
    </citation>
    <scope>NUCLEOTIDE SEQUENCE [LARGE SCALE GENOMIC DNA]</scope>
    <source>
        <strain evidence="14 15">NBRC 13918</strain>
    </source>
</reference>
<dbReference type="InterPro" id="IPR004839">
    <property type="entry name" value="Aminotransferase_I/II_large"/>
</dbReference>
<comment type="catalytic activity">
    <reaction evidence="11">
        <text>6-carboxyhexanoyl-[ACP] + L-alanine + H(+) = (8S)-8-amino-7-oxononanoate + holo-[ACP] + CO2</text>
        <dbReference type="Rhea" id="RHEA:42288"/>
        <dbReference type="Rhea" id="RHEA-COMP:9685"/>
        <dbReference type="Rhea" id="RHEA-COMP:9955"/>
        <dbReference type="ChEBI" id="CHEBI:15378"/>
        <dbReference type="ChEBI" id="CHEBI:16526"/>
        <dbReference type="ChEBI" id="CHEBI:57972"/>
        <dbReference type="ChEBI" id="CHEBI:64479"/>
        <dbReference type="ChEBI" id="CHEBI:78846"/>
        <dbReference type="ChEBI" id="CHEBI:149468"/>
        <dbReference type="EC" id="2.3.1.47"/>
    </reaction>
</comment>
<dbReference type="SUPFAM" id="SSF53383">
    <property type="entry name" value="PLP-dependent transferases"/>
    <property type="match status" value="1"/>
</dbReference>
<gene>
    <name evidence="14" type="primary">bioF</name>
    <name evidence="14" type="ORF">Plo01_70290</name>
</gene>
<evidence type="ECO:0000256" key="8">
    <source>
        <dbReference type="ARBA" id="ARBA00022898"/>
    </source>
</evidence>
<dbReference type="PROSITE" id="PS00599">
    <property type="entry name" value="AA_TRANSFER_CLASS_2"/>
    <property type="match status" value="1"/>
</dbReference>
<dbReference type="AlphaFoldDB" id="A0A8J3W949"/>
<proteinExistence type="inferred from homology"/>
<comment type="pathway">
    <text evidence="2">Cofactor biosynthesis; biotin biosynthesis.</text>
</comment>
<organism evidence="14 15">
    <name type="scientific">Planobispora longispora</name>
    <dbReference type="NCBI Taxonomy" id="28887"/>
    <lineage>
        <taxon>Bacteria</taxon>
        <taxon>Bacillati</taxon>
        <taxon>Actinomycetota</taxon>
        <taxon>Actinomycetes</taxon>
        <taxon>Streptosporangiales</taxon>
        <taxon>Streptosporangiaceae</taxon>
        <taxon>Planobispora</taxon>
    </lineage>
</organism>
<evidence type="ECO:0000259" key="13">
    <source>
        <dbReference type="Pfam" id="PF00155"/>
    </source>
</evidence>
<dbReference type="GO" id="GO:0030170">
    <property type="term" value="F:pyridoxal phosphate binding"/>
    <property type="evidence" value="ECO:0007669"/>
    <property type="project" value="InterPro"/>
</dbReference>
<dbReference type="EMBL" id="BOOH01000061">
    <property type="protein sequence ID" value="GIH80600.1"/>
    <property type="molecule type" value="Genomic_DNA"/>
</dbReference>
<dbReference type="InterPro" id="IPR001917">
    <property type="entry name" value="Aminotrans_II_pyridoxalP_BS"/>
</dbReference>
<evidence type="ECO:0000256" key="12">
    <source>
        <dbReference type="RuleBase" id="RU003693"/>
    </source>
</evidence>
<dbReference type="GO" id="GO:0009102">
    <property type="term" value="P:biotin biosynthetic process"/>
    <property type="evidence" value="ECO:0007669"/>
    <property type="project" value="UniProtKB-KW"/>
</dbReference>
<evidence type="ECO:0000256" key="5">
    <source>
        <dbReference type="ARBA" id="ARBA00013187"/>
    </source>
</evidence>
<comment type="cofactor">
    <cofactor evidence="1 12">
        <name>pyridoxal 5'-phosphate</name>
        <dbReference type="ChEBI" id="CHEBI:597326"/>
    </cofactor>
</comment>
<dbReference type="PANTHER" id="PTHR13693">
    <property type="entry name" value="CLASS II AMINOTRANSFERASE/8-AMINO-7-OXONONANOATE SYNTHASE"/>
    <property type="match status" value="1"/>
</dbReference>
<evidence type="ECO:0000256" key="1">
    <source>
        <dbReference type="ARBA" id="ARBA00001933"/>
    </source>
</evidence>
<evidence type="ECO:0000256" key="7">
    <source>
        <dbReference type="ARBA" id="ARBA00022756"/>
    </source>
</evidence>